<dbReference type="InterPro" id="IPR014854">
    <property type="entry name" value="Nse4_C"/>
</dbReference>
<evidence type="ECO:0000256" key="2">
    <source>
        <dbReference type="ARBA" id="ARBA00008997"/>
    </source>
</evidence>
<evidence type="ECO:0000259" key="9">
    <source>
        <dbReference type="Pfam" id="PF08743"/>
    </source>
</evidence>
<evidence type="ECO:0000256" key="6">
    <source>
        <dbReference type="ARBA" id="ARBA00023242"/>
    </source>
</evidence>
<dbReference type="InterPro" id="IPR027786">
    <property type="entry name" value="Nse4/EID"/>
</dbReference>
<comment type="subcellular location">
    <subcellularLocation>
        <location evidence="1 7">Nucleus</location>
    </subcellularLocation>
</comment>
<accession>A0ABP1D3F8</accession>
<evidence type="ECO:0000256" key="7">
    <source>
        <dbReference type="RuleBase" id="RU365071"/>
    </source>
</evidence>
<name>A0ABP1D3F8_9APHY</name>
<reference evidence="12" key="1">
    <citation type="submission" date="2024-04" db="EMBL/GenBank/DDBJ databases">
        <authorList>
            <person name="Shaw F."/>
            <person name="Minotto A."/>
        </authorList>
    </citation>
    <scope>NUCLEOTIDE SEQUENCE [LARGE SCALE GENOMIC DNA]</scope>
</reference>
<dbReference type="EMBL" id="OZ037945">
    <property type="protein sequence ID" value="CAL1702396.1"/>
    <property type="molecule type" value="Genomic_DNA"/>
</dbReference>
<evidence type="ECO:0000256" key="8">
    <source>
        <dbReference type="SAM" id="MobiDB-lite"/>
    </source>
</evidence>
<dbReference type="Pfam" id="PF08743">
    <property type="entry name" value="Nse4_C"/>
    <property type="match status" value="1"/>
</dbReference>
<evidence type="ECO:0000259" key="10">
    <source>
        <dbReference type="Pfam" id="PF15412"/>
    </source>
</evidence>
<comment type="function">
    <text evidence="7">Component of the SMC5-SMC6 complex, that promotes sister chromatid alignment after DNA damage and facilitates double-stranded DNA breaks (DSBs) repair via homologous recombination between sister chromatids.</text>
</comment>
<protein>
    <recommendedName>
        <fullName evidence="7">Non-structural maintenance of chromosomes element 4</fullName>
    </recommendedName>
</protein>
<evidence type="ECO:0000256" key="3">
    <source>
        <dbReference type="ARBA" id="ARBA00022763"/>
    </source>
</evidence>
<proteinExistence type="inferred from homology"/>
<organism evidence="11 12">
    <name type="scientific">Somion occarium</name>
    <dbReference type="NCBI Taxonomy" id="3059160"/>
    <lineage>
        <taxon>Eukaryota</taxon>
        <taxon>Fungi</taxon>
        <taxon>Dikarya</taxon>
        <taxon>Basidiomycota</taxon>
        <taxon>Agaricomycotina</taxon>
        <taxon>Agaricomycetes</taxon>
        <taxon>Polyporales</taxon>
        <taxon>Cerrenaceae</taxon>
        <taxon>Somion</taxon>
    </lineage>
</organism>
<feature type="domain" description="Nse4/EID protein Nse3/MAGE-binding" evidence="10">
    <location>
        <begin position="77"/>
        <end position="136"/>
    </location>
</feature>
<dbReference type="PANTHER" id="PTHR16140">
    <property type="entry name" value="NON-STRUCTURAL MAINTENANCE OF CHROMOSOMES ELEMENT 4"/>
    <property type="match status" value="1"/>
</dbReference>
<dbReference type="Proteomes" id="UP001497453">
    <property type="component" value="Chromosome 2"/>
</dbReference>
<dbReference type="Pfam" id="PF15412">
    <property type="entry name" value="Nse4-Nse3_bdg"/>
    <property type="match status" value="1"/>
</dbReference>
<keyword evidence="12" id="KW-1185">Reference proteome</keyword>
<evidence type="ECO:0000313" key="11">
    <source>
        <dbReference type="EMBL" id="CAL1702396.1"/>
    </source>
</evidence>
<keyword evidence="5 7" id="KW-0234">DNA repair</keyword>
<comment type="subunit">
    <text evidence="7">Component of the SMC5-SMC6 complex.</text>
</comment>
<evidence type="ECO:0000313" key="12">
    <source>
        <dbReference type="Proteomes" id="UP001497453"/>
    </source>
</evidence>
<dbReference type="InterPro" id="IPR029225">
    <property type="entry name" value="Nse4_Nse3-bd"/>
</dbReference>
<evidence type="ECO:0000256" key="5">
    <source>
        <dbReference type="ARBA" id="ARBA00023204"/>
    </source>
</evidence>
<dbReference type="PANTHER" id="PTHR16140:SF0">
    <property type="entry name" value="NON-STRUCTURAL MAINTENANCE OF CHROMOSOMES ELEMENT 4"/>
    <property type="match status" value="1"/>
</dbReference>
<gene>
    <name evidence="11" type="ORF">GFSPODELE1_LOCUS4022</name>
</gene>
<evidence type="ECO:0000256" key="4">
    <source>
        <dbReference type="ARBA" id="ARBA00023172"/>
    </source>
</evidence>
<keyword evidence="6 7" id="KW-0539">Nucleus</keyword>
<sequence>MAHKPIQNAQASSSTQDVDMTYDPDQNPEEQRVVRQRYRDMYGKLGKDTPVDNLVQTVQKADVLFERVKGTAEATLDSTVLLQASSLGVQRARAMKSGSGAFDIDDFITKLVIFMGGRKTVDLADNDGDSYNDDAEDDGAPLDWEKVGRKVLAKSHRVPVMDFMLGPLSIEQKKRNTVKRAKLEKNKADEKKPQEITEDDITRSENETTKNVIVLEKLLEEILNESNPDEDDAGKINLFKFIVNPNDFGQSVENLFYLSFLIRDGKVAMETNEKGEPVIFITEQPTQEDYKEGLKKRQIVMEFDMTTWKRAIEVFNITESAIPQRPKQQTGIKGKWYG</sequence>
<keyword evidence="3 7" id="KW-0227">DNA damage</keyword>
<evidence type="ECO:0000256" key="1">
    <source>
        <dbReference type="ARBA" id="ARBA00004123"/>
    </source>
</evidence>
<feature type="compositionally biased region" description="Polar residues" evidence="8">
    <location>
        <begin position="7"/>
        <end position="18"/>
    </location>
</feature>
<keyword evidence="4 7" id="KW-0233">DNA recombination</keyword>
<feature type="domain" description="Non-structural maintenance of chromosome element 4 C-terminal" evidence="9">
    <location>
        <begin position="235"/>
        <end position="322"/>
    </location>
</feature>
<feature type="region of interest" description="Disordered" evidence="8">
    <location>
        <begin position="1"/>
        <end position="32"/>
    </location>
</feature>
<comment type="similarity">
    <text evidence="2 7">Belongs to the NSE4 family.</text>
</comment>